<reference evidence="2 3" key="1">
    <citation type="journal article" date="2018" name="ACS Chem. Biol.">
        <title>Ketoreductase domain dysfunction expands chemodiversity: malyngamide biosynthesis in the cyanobacterium Okeania hirsuta.</title>
        <authorList>
            <person name="Moss N.A."/>
            <person name="Leao T."/>
            <person name="Rankin M."/>
            <person name="McCullough T.M."/>
            <person name="Qu P."/>
            <person name="Korobeynikov A."/>
            <person name="Smith J.L."/>
            <person name="Gerwick L."/>
            <person name="Gerwick W.H."/>
        </authorList>
    </citation>
    <scope>NUCLEOTIDE SEQUENCE [LARGE SCALE GENOMIC DNA]</scope>
    <source>
        <strain evidence="2 3">PAB10Feb10-1</strain>
    </source>
</reference>
<dbReference type="RefSeq" id="WP_124143740.1">
    <property type="nucleotide sequence ID" value="NZ_CAWOKI010000365.1"/>
</dbReference>
<dbReference type="Pfam" id="PF13391">
    <property type="entry name" value="HNH_2"/>
    <property type="match status" value="1"/>
</dbReference>
<dbReference type="InterPro" id="IPR011396">
    <property type="entry name" value="PT_DNA_restrict"/>
</dbReference>
<organism evidence="2 3">
    <name type="scientific">Okeania hirsuta</name>
    <dbReference type="NCBI Taxonomy" id="1458930"/>
    <lineage>
        <taxon>Bacteria</taxon>
        <taxon>Bacillati</taxon>
        <taxon>Cyanobacteriota</taxon>
        <taxon>Cyanophyceae</taxon>
        <taxon>Oscillatoriophycideae</taxon>
        <taxon>Oscillatoriales</taxon>
        <taxon>Microcoleaceae</taxon>
        <taxon>Okeania</taxon>
    </lineage>
</organism>
<protein>
    <submittedName>
        <fullName evidence="2">HNH endonuclease</fullName>
    </submittedName>
</protein>
<keyword evidence="2" id="KW-0255">Endonuclease</keyword>
<keyword evidence="2" id="KW-0378">Hydrolase</keyword>
<evidence type="ECO:0000313" key="2">
    <source>
        <dbReference type="EMBL" id="RQH52794.1"/>
    </source>
</evidence>
<dbReference type="OrthoDB" id="5678128at2"/>
<keyword evidence="3" id="KW-1185">Reference proteome</keyword>
<dbReference type="InterPro" id="IPR003615">
    <property type="entry name" value="HNH_nuc"/>
</dbReference>
<keyword evidence="2" id="KW-0540">Nuclease</keyword>
<dbReference type="AlphaFoldDB" id="A0A3N6P6S6"/>
<gene>
    <name evidence="2" type="ORF">D5R40_04795</name>
</gene>
<dbReference type="EMBL" id="RCBY01000015">
    <property type="protein sequence ID" value="RQH52794.1"/>
    <property type="molecule type" value="Genomic_DNA"/>
</dbReference>
<dbReference type="PIRSF" id="PIRSF030850">
    <property type="entry name" value="UCP030850"/>
    <property type="match status" value="1"/>
</dbReference>
<evidence type="ECO:0000313" key="3">
    <source>
        <dbReference type="Proteomes" id="UP000269154"/>
    </source>
</evidence>
<proteinExistence type="predicted"/>
<comment type="caution">
    <text evidence="2">The sequence shown here is derived from an EMBL/GenBank/DDBJ whole genome shotgun (WGS) entry which is preliminary data.</text>
</comment>
<name>A0A3N6P6S6_9CYAN</name>
<evidence type="ECO:0000259" key="1">
    <source>
        <dbReference type="Pfam" id="PF13391"/>
    </source>
</evidence>
<feature type="domain" description="HNH nuclease" evidence="1">
    <location>
        <begin position="215"/>
        <end position="268"/>
    </location>
</feature>
<dbReference type="Proteomes" id="UP000269154">
    <property type="component" value="Unassembled WGS sequence"/>
</dbReference>
<dbReference type="GO" id="GO:0004519">
    <property type="term" value="F:endonuclease activity"/>
    <property type="evidence" value="ECO:0007669"/>
    <property type="project" value="UniProtKB-KW"/>
</dbReference>
<accession>A0A3N6P6S6</accession>
<sequence>MSKNQELKREKKLAYYCQYFTELKTSQKLSPKAEYKPILILSVIDLIKPCVINNNHISVSEELISTFNKHWDILSSGIYKGKNRLHLPFYFLKSERFWHLESKINSLKQPSSVKQLKQVVEYASLDPELFELLQEQSSRKELIDVLIATWFSANQKKIKELIVINERFPKDNNEKESSINLSNQQQKQPKSYFKKSVVRDSIFRKAVVHTYNYKCAFCGMKLSMSINQNIVDGAQIKPFAKFYDNRIDNGISLCKNHHWAFDKGLFTITDDYKIIVSNNFLEESPNSKPMKEFNSNQLWLPNEKESFPRIEALQWHRQNIFIS</sequence>